<dbReference type="EMBL" id="BLXT01003539">
    <property type="protein sequence ID" value="GFO01824.1"/>
    <property type="molecule type" value="Genomic_DNA"/>
</dbReference>
<accession>A0AAV4A5G1</accession>
<reference evidence="1 2" key="1">
    <citation type="journal article" date="2021" name="Elife">
        <title>Chloroplast acquisition without the gene transfer in kleptoplastic sea slugs, Plakobranchus ocellatus.</title>
        <authorList>
            <person name="Maeda T."/>
            <person name="Takahashi S."/>
            <person name="Yoshida T."/>
            <person name="Shimamura S."/>
            <person name="Takaki Y."/>
            <person name="Nagai Y."/>
            <person name="Toyoda A."/>
            <person name="Suzuki Y."/>
            <person name="Arimoto A."/>
            <person name="Ishii H."/>
            <person name="Satoh N."/>
            <person name="Nishiyama T."/>
            <person name="Hasebe M."/>
            <person name="Maruyama T."/>
            <person name="Minagawa J."/>
            <person name="Obokata J."/>
            <person name="Shigenobu S."/>
        </authorList>
    </citation>
    <scope>NUCLEOTIDE SEQUENCE [LARGE SCALE GENOMIC DNA]</scope>
</reference>
<proteinExistence type="predicted"/>
<sequence>MFRVVSDANEAQKHKFAVMFQPMIPLKYKRSVNTLLPFPQTSTAELTFVSLLITLPALIKVYMDKTQRPQLYPCHWLQQQKEIAICYIETDKQHCFTESLNMPTVLLLCND</sequence>
<keyword evidence="2" id="KW-1185">Reference proteome</keyword>
<protein>
    <submittedName>
        <fullName evidence="1">Uncharacterized protein</fullName>
    </submittedName>
</protein>
<gene>
    <name evidence="1" type="ORF">PoB_002832900</name>
</gene>
<comment type="caution">
    <text evidence="1">The sequence shown here is derived from an EMBL/GenBank/DDBJ whole genome shotgun (WGS) entry which is preliminary data.</text>
</comment>
<organism evidence="1 2">
    <name type="scientific">Plakobranchus ocellatus</name>
    <dbReference type="NCBI Taxonomy" id="259542"/>
    <lineage>
        <taxon>Eukaryota</taxon>
        <taxon>Metazoa</taxon>
        <taxon>Spiralia</taxon>
        <taxon>Lophotrochozoa</taxon>
        <taxon>Mollusca</taxon>
        <taxon>Gastropoda</taxon>
        <taxon>Heterobranchia</taxon>
        <taxon>Euthyneura</taxon>
        <taxon>Panpulmonata</taxon>
        <taxon>Sacoglossa</taxon>
        <taxon>Placobranchoidea</taxon>
        <taxon>Plakobranchidae</taxon>
        <taxon>Plakobranchus</taxon>
    </lineage>
</organism>
<dbReference type="Proteomes" id="UP000735302">
    <property type="component" value="Unassembled WGS sequence"/>
</dbReference>
<name>A0AAV4A5G1_9GAST</name>
<evidence type="ECO:0000313" key="2">
    <source>
        <dbReference type="Proteomes" id="UP000735302"/>
    </source>
</evidence>
<dbReference type="AlphaFoldDB" id="A0AAV4A5G1"/>
<evidence type="ECO:0000313" key="1">
    <source>
        <dbReference type="EMBL" id="GFO01824.1"/>
    </source>
</evidence>